<evidence type="ECO:0000313" key="2">
    <source>
        <dbReference type="Proteomes" id="UP000076858"/>
    </source>
</evidence>
<dbReference type="AlphaFoldDB" id="A0A162F268"/>
<evidence type="ECO:0000313" key="1">
    <source>
        <dbReference type="EMBL" id="KZS04123.1"/>
    </source>
</evidence>
<accession>A0A162F268</accession>
<sequence>MGIQPQRSNATQIQHNQNAATVQRTFSVAKADAVQRRVHAITRLSNKEVFLEIIDAPREEIRRRIIEKLGTAAWDYHPKLSFSINDTTGSHCNKGVLNWKNWASRIYCYITERAQISKKMAKLSHIDRQPKKNNS</sequence>
<organism evidence="1 2">
    <name type="scientific">Daphnia magna</name>
    <dbReference type="NCBI Taxonomy" id="35525"/>
    <lineage>
        <taxon>Eukaryota</taxon>
        <taxon>Metazoa</taxon>
        <taxon>Ecdysozoa</taxon>
        <taxon>Arthropoda</taxon>
        <taxon>Crustacea</taxon>
        <taxon>Branchiopoda</taxon>
        <taxon>Diplostraca</taxon>
        <taxon>Cladocera</taxon>
        <taxon>Anomopoda</taxon>
        <taxon>Daphniidae</taxon>
        <taxon>Daphnia</taxon>
    </lineage>
</organism>
<gene>
    <name evidence="1" type="ORF">APZ42_032998</name>
</gene>
<dbReference type="Proteomes" id="UP000076858">
    <property type="component" value="Unassembled WGS sequence"/>
</dbReference>
<keyword evidence="2" id="KW-1185">Reference proteome</keyword>
<reference evidence="1 2" key="1">
    <citation type="submission" date="2016-03" db="EMBL/GenBank/DDBJ databases">
        <title>EvidentialGene: Evidence-directed Construction of Genes on Genomes.</title>
        <authorList>
            <person name="Gilbert D.G."/>
            <person name="Choi J.-H."/>
            <person name="Mockaitis K."/>
            <person name="Colbourne J."/>
            <person name="Pfrender M."/>
        </authorList>
    </citation>
    <scope>NUCLEOTIDE SEQUENCE [LARGE SCALE GENOMIC DNA]</scope>
    <source>
        <strain evidence="1 2">Xinb3</strain>
        <tissue evidence="1">Complete organism</tissue>
    </source>
</reference>
<proteinExistence type="predicted"/>
<protein>
    <submittedName>
        <fullName evidence="1">Uncharacterized protein</fullName>
    </submittedName>
</protein>
<comment type="caution">
    <text evidence="1">The sequence shown here is derived from an EMBL/GenBank/DDBJ whole genome shotgun (WGS) entry which is preliminary data.</text>
</comment>
<dbReference type="EMBL" id="LRGB01003130">
    <property type="protein sequence ID" value="KZS04123.1"/>
    <property type="molecule type" value="Genomic_DNA"/>
</dbReference>
<name>A0A162F268_9CRUS</name>